<name>Q5C412_SCHJA</name>
<proteinExistence type="evidence at transcript level"/>
<sequence>SSPLFENRQNSCLSKENHSNGIEENLLMDIISTPSVLHKPKQYHEGLCESNISTFSKNHNLMDRFSPYDNTTINTSTIKYNPISSKQMNTDSNEVYINESLLEENQFSLSITNDNNNSTQCTKITRFEDEYQSK</sequence>
<dbReference type="EMBL" id="AY809724">
    <property type="protein sequence ID" value="AAX25613.2"/>
    <property type="molecule type" value="mRNA"/>
</dbReference>
<protein>
    <submittedName>
        <fullName evidence="1">SJCHGC08691 protein</fullName>
    </submittedName>
</protein>
<accession>Q5C412</accession>
<dbReference type="AlphaFoldDB" id="Q5C412"/>
<feature type="non-terminal residue" evidence="1">
    <location>
        <position position="1"/>
    </location>
</feature>
<organism evidence="1">
    <name type="scientific">Schistosoma japonicum</name>
    <name type="common">Blood fluke</name>
    <dbReference type="NCBI Taxonomy" id="6182"/>
    <lineage>
        <taxon>Eukaryota</taxon>
        <taxon>Metazoa</taxon>
        <taxon>Spiralia</taxon>
        <taxon>Lophotrochozoa</taxon>
        <taxon>Platyhelminthes</taxon>
        <taxon>Trematoda</taxon>
        <taxon>Digenea</taxon>
        <taxon>Strigeidida</taxon>
        <taxon>Schistosomatoidea</taxon>
        <taxon>Schistosomatidae</taxon>
        <taxon>Schistosoma</taxon>
    </lineage>
</organism>
<evidence type="ECO:0000313" key="1">
    <source>
        <dbReference type="EMBL" id="AAX25613.2"/>
    </source>
</evidence>
<reference evidence="1" key="1">
    <citation type="journal article" date="2006" name="PLoS Pathog.">
        <title>New perspectives on host-parasite interplay by comparative transcriptomic and proteomic analyses of Schistosoma japonicum.</title>
        <authorList>
            <person name="Liu F."/>
            <person name="Lu J."/>
            <person name="Hu W."/>
            <person name="Wang S.Y."/>
            <person name="Cui S.J."/>
            <person name="Chi M."/>
            <person name="Yan Q."/>
            <person name="Wang X.R."/>
            <person name="Song H.D."/>
            <person name="Xu X.N."/>
            <person name="Wang J.J."/>
            <person name="Zhang X.L."/>
            <person name="Zhang X."/>
            <person name="Wang Z.Q."/>
            <person name="Xue C.L."/>
            <person name="Brindley P.J."/>
            <person name="McManus D.P."/>
            <person name="Yang P.Y."/>
            <person name="Feng Z."/>
            <person name="Chen Z."/>
            <person name="Han Z.G."/>
        </authorList>
    </citation>
    <scope>NUCLEOTIDE SEQUENCE</scope>
</reference>